<dbReference type="Gene3D" id="3.30.1330.30">
    <property type="match status" value="1"/>
</dbReference>
<organism evidence="2 3">
    <name type="scientific">Paenibacillus antibioticophila</name>
    <dbReference type="NCBI Taxonomy" id="1274374"/>
    <lineage>
        <taxon>Bacteria</taxon>
        <taxon>Bacillati</taxon>
        <taxon>Bacillota</taxon>
        <taxon>Bacilli</taxon>
        <taxon>Bacillales</taxon>
        <taxon>Paenibacillaceae</taxon>
        <taxon>Paenibacillus</taxon>
    </lineage>
</organism>
<evidence type="ECO:0000313" key="3">
    <source>
        <dbReference type="Proteomes" id="UP000681162"/>
    </source>
</evidence>
<evidence type="ECO:0000313" key="2">
    <source>
        <dbReference type="EMBL" id="GIO36119.1"/>
    </source>
</evidence>
<gene>
    <name evidence="2" type="primary">rplGA</name>
    <name evidence="2" type="ORF">J41TS12_09800</name>
</gene>
<dbReference type="InterPro" id="IPR029064">
    <property type="entry name" value="Ribosomal_eL30-like_sf"/>
</dbReference>
<dbReference type="GO" id="GO:0005840">
    <property type="term" value="C:ribosome"/>
    <property type="evidence" value="ECO:0007669"/>
    <property type="project" value="UniProtKB-KW"/>
</dbReference>
<keyword evidence="3" id="KW-1185">Reference proteome</keyword>
<dbReference type="Pfam" id="PF01248">
    <property type="entry name" value="Ribosomal_L7Ae"/>
    <property type="match status" value="1"/>
</dbReference>
<keyword evidence="2" id="KW-0687">Ribonucleoprotein</keyword>
<dbReference type="SUPFAM" id="SSF55315">
    <property type="entry name" value="L30e-like"/>
    <property type="match status" value="1"/>
</dbReference>
<keyword evidence="2" id="KW-0689">Ribosomal protein</keyword>
<dbReference type="InterPro" id="IPR004038">
    <property type="entry name" value="Ribosomal_eL8/eL30/eS12/Gad45"/>
</dbReference>
<dbReference type="EMBL" id="BORR01000003">
    <property type="protein sequence ID" value="GIO36119.1"/>
    <property type="molecule type" value="Genomic_DNA"/>
</dbReference>
<sequence>MSKMLSHLGLAVRAGKLVTGDELVLKGIRSSEARLVVIAADASPNTVKKFRDKCRTYKIPLIIGFDRERLGSSVGKPERVVLALTDQGFADMIAKEIENTSEVEYIE</sequence>
<protein>
    <submittedName>
        <fullName evidence="2">Ribosomal protein YlxQ</fullName>
    </submittedName>
</protein>
<evidence type="ECO:0000259" key="1">
    <source>
        <dbReference type="Pfam" id="PF01248"/>
    </source>
</evidence>
<name>A0A919XQK5_9BACL</name>
<dbReference type="AlphaFoldDB" id="A0A919XQK5"/>
<dbReference type="RefSeq" id="WP_212938485.1">
    <property type="nucleotide sequence ID" value="NZ_BORR01000003.1"/>
</dbReference>
<dbReference type="Proteomes" id="UP000681162">
    <property type="component" value="Unassembled WGS sequence"/>
</dbReference>
<feature type="domain" description="Ribosomal protein eL8/eL30/eS12/Gadd45" evidence="1">
    <location>
        <begin position="3"/>
        <end position="90"/>
    </location>
</feature>
<reference evidence="2 3" key="1">
    <citation type="submission" date="2021-03" db="EMBL/GenBank/DDBJ databases">
        <title>Antimicrobial resistance genes in bacteria isolated from Japanese honey, and their potential for conferring macrolide and lincosamide resistance in the American foulbrood pathogen Paenibacillus larvae.</title>
        <authorList>
            <person name="Okamoto M."/>
            <person name="Kumagai M."/>
            <person name="Kanamori H."/>
            <person name="Takamatsu D."/>
        </authorList>
    </citation>
    <scope>NUCLEOTIDE SEQUENCE [LARGE SCALE GENOMIC DNA]</scope>
    <source>
        <strain evidence="2 3">J41TS12</strain>
    </source>
</reference>
<accession>A0A919XQK5</accession>
<proteinExistence type="predicted"/>
<comment type="caution">
    <text evidence="2">The sequence shown here is derived from an EMBL/GenBank/DDBJ whole genome shotgun (WGS) entry which is preliminary data.</text>
</comment>